<dbReference type="Proteomes" id="UP001230908">
    <property type="component" value="Unassembled WGS sequence"/>
</dbReference>
<comment type="caution">
    <text evidence="1">The sequence shown here is derived from an EMBL/GenBank/DDBJ whole genome shotgun (WGS) entry which is preliminary data.</text>
</comment>
<dbReference type="EMBL" id="JAVHUY010000072">
    <property type="protein sequence ID" value="MDQ7911153.1"/>
    <property type="molecule type" value="Genomic_DNA"/>
</dbReference>
<proteinExistence type="predicted"/>
<protein>
    <recommendedName>
        <fullName evidence="3">Radical SAM protein</fullName>
    </recommendedName>
</protein>
<organism evidence="1 2">
    <name type="scientific">Phytohabitans maris</name>
    <dbReference type="NCBI Taxonomy" id="3071409"/>
    <lineage>
        <taxon>Bacteria</taxon>
        <taxon>Bacillati</taxon>
        <taxon>Actinomycetota</taxon>
        <taxon>Actinomycetes</taxon>
        <taxon>Micromonosporales</taxon>
        <taxon>Micromonosporaceae</taxon>
    </lineage>
</organism>
<dbReference type="RefSeq" id="WP_308718378.1">
    <property type="nucleotide sequence ID" value="NZ_JAVHUY010000072.1"/>
</dbReference>
<dbReference type="SUPFAM" id="SSF102114">
    <property type="entry name" value="Radical SAM enzymes"/>
    <property type="match status" value="1"/>
</dbReference>
<dbReference type="InterPro" id="IPR058240">
    <property type="entry name" value="rSAM_sf"/>
</dbReference>
<accession>A0ABU0ZW44</accession>
<reference evidence="1 2" key="1">
    <citation type="submission" date="2023-08" db="EMBL/GenBank/DDBJ databases">
        <title>Phytohabitans sansha sp. nov., isolated from marine sediment.</title>
        <authorList>
            <person name="Zhao Y."/>
            <person name="Yi K."/>
        </authorList>
    </citation>
    <scope>NUCLEOTIDE SEQUENCE [LARGE SCALE GENOMIC DNA]</scope>
    <source>
        <strain evidence="1 2">ZYX-F-186</strain>
    </source>
</reference>
<sequence length="414" mass="46637">MAAEALDVRSGPRALPLLSDQARAQLDPYMALIVGYRKSGLSLNHIIGCPLDCGYCVRHFWGNFDVKIPHLLCNTHEAIEQLVNHHAFQPHITPIQLFNKATDPFLPGVKPHLFQVLHALDQRGYTNHVLIITRFKVTAADMAELETLRHPRVTLLFTYSGITDPRVEPIARSEITVNSIRTAAARKKRTGVVLYWRPIVPGWNDAPDTMAAVLDVGRDVDAIVFTGYYHKPENAGYLRERGIDVPYAEDYARRKVMPAELDARVVAAWRASGVPTPLFRKTSCGVAFAHDAPDYNGHWGVRELCDICPAAQQRRCMDDYREPTPADMDAVLAQLGYTTDYVIDDGHVWTHGLGEQRRYAIQHTLRHQIWELDQPHYLHAHGRSLHGHIPDANQVAALADVRATFEDAARYEDD</sequence>
<evidence type="ECO:0008006" key="3">
    <source>
        <dbReference type="Google" id="ProtNLM"/>
    </source>
</evidence>
<keyword evidence="2" id="KW-1185">Reference proteome</keyword>
<name>A0ABU0ZW44_9ACTN</name>
<gene>
    <name evidence="1" type="ORF">RB614_42355</name>
</gene>
<evidence type="ECO:0000313" key="2">
    <source>
        <dbReference type="Proteomes" id="UP001230908"/>
    </source>
</evidence>
<evidence type="ECO:0000313" key="1">
    <source>
        <dbReference type="EMBL" id="MDQ7911153.1"/>
    </source>
</evidence>